<evidence type="ECO:0000313" key="1">
    <source>
        <dbReference type="EMBL" id="AFL83249.1"/>
    </source>
</evidence>
<dbReference type="OrthoDB" id="710536at2"/>
<keyword evidence="2" id="KW-1185">Reference proteome</keyword>
<dbReference type="EMBL" id="CP003281">
    <property type="protein sequence ID" value="AFL83249.1"/>
    <property type="molecule type" value="Genomic_DNA"/>
</dbReference>
<dbReference type="Proteomes" id="UP000006050">
    <property type="component" value="Chromosome"/>
</dbReference>
<organism evidence="1 2">
    <name type="scientific">Belliella baltica (strain DSM 15883 / CIP 108006 / LMG 21964 / BA134)</name>
    <dbReference type="NCBI Taxonomy" id="866536"/>
    <lineage>
        <taxon>Bacteria</taxon>
        <taxon>Pseudomonadati</taxon>
        <taxon>Bacteroidota</taxon>
        <taxon>Cytophagia</taxon>
        <taxon>Cytophagales</taxon>
        <taxon>Cyclobacteriaceae</taxon>
        <taxon>Belliella</taxon>
    </lineage>
</organism>
<dbReference type="AlphaFoldDB" id="I3Z1Y1"/>
<sequence length="95" mass="11128">MKTYREQIIDTINELWEARIKVFGLLVSMAMSNDYKELDEAFEIGEVFKFHYAHFEDLDDVNIQKMISLCKSMDETINSLLNLNGIDKEEVDIDC</sequence>
<dbReference type="KEGG" id="bbd:Belba_0592"/>
<name>I3Z1Y1_BELBD</name>
<proteinExistence type="predicted"/>
<dbReference type="RefSeq" id="WP_014771261.1">
    <property type="nucleotide sequence ID" value="NC_018010.1"/>
</dbReference>
<accession>I3Z1Y1</accession>
<reference evidence="2" key="1">
    <citation type="submission" date="2012-06" db="EMBL/GenBank/DDBJ databases">
        <title>The complete genome of Belliella baltica DSM 15883.</title>
        <authorList>
            <person name="Lucas S."/>
            <person name="Copeland A."/>
            <person name="Lapidus A."/>
            <person name="Goodwin L."/>
            <person name="Pitluck S."/>
            <person name="Peters L."/>
            <person name="Mikhailova N."/>
            <person name="Davenport K."/>
            <person name="Kyrpides N."/>
            <person name="Mavromatis K."/>
            <person name="Pagani I."/>
            <person name="Ivanova N."/>
            <person name="Ovchinnikova G."/>
            <person name="Zeytun A."/>
            <person name="Detter J.C."/>
            <person name="Han C."/>
            <person name="Land M."/>
            <person name="Hauser L."/>
            <person name="Markowitz V."/>
            <person name="Cheng J.-F."/>
            <person name="Hugenholtz P."/>
            <person name="Woyke T."/>
            <person name="Wu D."/>
            <person name="Tindall B."/>
            <person name="Pomrenke H."/>
            <person name="Brambilla E."/>
            <person name="Klenk H.-P."/>
            <person name="Eisen J.A."/>
        </authorList>
    </citation>
    <scope>NUCLEOTIDE SEQUENCE [LARGE SCALE GENOMIC DNA]</scope>
    <source>
        <strain evidence="2">DSM 15883 / CIP 108006 / LMG 21964 / BA134</strain>
    </source>
</reference>
<dbReference type="HOGENOM" id="CLU_183666_0_0_10"/>
<dbReference type="STRING" id="866536.Belba_0592"/>
<protein>
    <submittedName>
        <fullName evidence="1">Uncharacterized protein</fullName>
    </submittedName>
</protein>
<gene>
    <name evidence="1" type="ordered locus">Belba_0592</name>
</gene>
<evidence type="ECO:0000313" key="2">
    <source>
        <dbReference type="Proteomes" id="UP000006050"/>
    </source>
</evidence>
<dbReference type="eggNOG" id="ENOG5033KPR">
    <property type="taxonomic scope" value="Bacteria"/>
</dbReference>